<keyword evidence="8 12" id="KW-0798">TonB box</keyword>
<dbReference type="InterPro" id="IPR039426">
    <property type="entry name" value="TonB-dep_rcpt-like"/>
</dbReference>
<evidence type="ECO:0000256" key="3">
    <source>
        <dbReference type="ARBA" id="ARBA00022452"/>
    </source>
</evidence>
<dbReference type="InterPro" id="IPR036942">
    <property type="entry name" value="Beta-barrel_TonB_sf"/>
</dbReference>
<evidence type="ECO:0000256" key="2">
    <source>
        <dbReference type="ARBA" id="ARBA00022448"/>
    </source>
</evidence>
<protein>
    <submittedName>
        <fullName evidence="16">Outer membrane receptor protein involved in Fe transport</fullName>
    </submittedName>
</protein>
<keyword evidence="17" id="KW-1185">Reference proteome</keyword>
<reference evidence="16 17" key="1">
    <citation type="submission" date="2023-07" db="EMBL/GenBank/DDBJ databases">
        <title>Sorghum-associated microbial communities from plants grown in Nebraska, USA.</title>
        <authorList>
            <person name="Schachtman D."/>
        </authorList>
    </citation>
    <scope>NUCLEOTIDE SEQUENCE [LARGE SCALE GENOMIC DNA]</scope>
    <source>
        <strain evidence="16 17">DS1027</strain>
    </source>
</reference>
<keyword evidence="7" id="KW-0406">Ion transport</keyword>
<evidence type="ECO:0000256" key="10">
    <source>
        <dbReference type="ARBA" id="ARBA00023237"/>
    </source>
</evidence>
<evidence type="ECO:0000256" key="11">
    <source>
        <dbReference type="PROSITE-ProRule" id="PRU01360"/>
    </source>
</evidence>
<organism evidence="16 17">
    <name type="scientific">Novosphingobium capsulatum</name>
    <dbReference type="NCBI Taxonomy" id="13688"/>
    <lineage>
        <taxon>Bacteria</taxon>
        <taxon>Pseudomonadati</taxon>
        <taxon>Pseudomonadota</taxon>
        <taxon>Alphaproteobacteria</taxon>
        <taxon>Sphingomonadales</taxon>
        <taxon>Sphingomonadaceae</taxon>
        <taxon>Novosphingobium</taxon>
    </lineage>
</organism>
<gene>
    <name evidence="16" type="ORF">J2792_002456</name>
</gene>
<evidence type="ECO:0000256" key="7">
    <source>
        <dbReference type="ARBA" id="ARBA00023065"/>
    </source>
</evidence>
<dbReference type="InterPro" id="IPR000531">
    <property type="entry name" value="Beta-barrel_TonB"/>
</dbReference>
<keyword evidence="6" id="KW-0408">Iron</keyword>
<name>A0ABU1MMM6_9SPHN</name>
<evidence type="ECO:0000256" key="6">
    <source>
        <dbReference type="ARBA" id="ARBA00023004"/>
    </source>
</evidence>
<comment type="caution">
    <text evidence="16">The sequence shown here is derived from an EMBL/GenBank/DDBJ whole genome shotgun (WGS) entry which is preliminary data.</text>
</comment>
<sequence>MMGTTAAAQTAADSAATPPQSDEILVTATRRSESLLRVPVSVAALNQQNLDDRGIRTIQDIAAQTPGLNIAASSGSVGGMRASIRGINSTAGAATTATYIDDTPVQSRNSALNYSLSTFPRAFDLDRVEVLRGPQGTLFGASSMGGAIRFITPAPSLSGTSVYGRASAVAIDGGSPGGEIGLAVGAPIVEDKIGFRVSGWYQHEGGYVDRASYQDANSTEKNANFSNTYVLRAAFALKPTEWLTITPSIYFQDQKINDTSYYWSSLSDTHDGVFKSGSSIPQPSHDRFWLPSLKMVADVGGVSITSVTSHYARNVNETRDQSQTNNLTTFGAKYLFTTVNGYDQVIDTWSSRTKQRDYVQEIRVQNTGPSRLNWLVGGYYSHSKIFSDPTLNSAYLNDFTQQYFGKTVAQYFGTGLVDGVYRYTGVENTTEEQYAAFANLDWEFVDHVKLTLGGRYSINKLVYDIVEKSPTYVTGVSHNAGSIKEKPFTPKVSLSYDASNNLMFYSTYARGFRTGGVNKAVPMPACATGLAALGLDSQPPTYKSDTTDSYELGSKGRIGGGLLSFEASVYQINWKNIQQSIRLTCAYPLTLNTGSARSRGFDLNLNMRPMDNLRLGLTVGYNDSKYLDTLQSGTKATVFAGQKIDGSPWTLNGFFEYSLLVGQHDAYIRVQDTYNSRPQGPFGFQNPISSVYDPTRVTNEAMNKLDVRLGLKAGPVNWSVFSENVLNAHPILNKANLFAYAPFFTERTITPRTIGIMATVTM</sequence>
<evidence type="ECO:0000256" key="8">
    <source>
        <dbReference type="ARBA" id="ARBA00023077"/>
    </source>
</evidence>
<proteinExistence type="inferred from homology"/>
<dbReference type="Proteomes" id="UP001184150">
    <property type="component" value="Unassembled WGS sequence"/>
</dbReference>
<evidence type="ECO:0000256" key="9">
    <source>
        <dbReference type="ARBA" id="ARBA00023136"/>
    </source>
</evidence>
<keyword evidence="4" id="KW-0410">Iron transport</keyword>
<evidence type="ECO:0000256" key="13">
    <source>
        <dbReference type="SAM" id="MobiDB-lite"/>
    </source>
</evidence>
<comment type="subcellular location">
    <subcellularLocation>
        <location evidence="1 11">Cell outer membrane</location>
        <topology evidence="1 11">Multi-pass membrane protein</topology>
    </subcellularLocation>
</comment>
<dbReference type="PROSITE" id="PS52016">
    <property type="entry name" value="TONB_DEPENDENT_REC_3"/>
    <property type="match status" value="1"/>
</dbReference>
<keyword evidence="3 11" id="KW-1134">Transmembrane beta strand</keyword>
<feature type="domain" description="TonB-dependent receptor plug" evidence="15">
    <location>
        <begin position="36"/>
        <end position="147"/>
    </location>
</feature>
<comment type="similarity">
    <text evidence="11 12">Belongs to the TonB-dependent receptor family.</text>
</comment>
<evidence type="ECO:0000256" key="5">
    <source>
        <dbReference type="ARBA" id="ARBA00022692"/>
    </source>
</evidence>
<dbReference type="EMBL" id="JAVDRD010000005">
    <property type="protein sequence ID" value="MDR6511584.1"/>
    <property type="molecule type" value="Genomic_DNA"/>
</dbReference>
<accession>A0ABU1MMM6</accession>
<dbReference type="Pfam" id="PF00593">
    <property type="entry name" value="TonB_dep_Rec_b-barrel"/>
    <property type="match status" value="1"/>
</dbReference>
<dbReference type="SUPFAM" id="SSF56935">
    <property type="entry name" value="Porins"/>
    <property type="match status" value="1"/>
</dbReference>
<dbReference type="Gene3D" id="2.40.170.20">
    <property type="entry name" value="TonB-dependent receptor, beta-barrel domain"/>
    <property type="match status" value="1"/>
</dbReference>
<evidence type="ECO:0000313" key="16">
    <source>
        <dbReference type="EMBL" id="MDR6511584.1"/>
    </source>
</evidence>
<evidence type="ECO:0000256" key="12">
    <source>
        <dbReference type="RuleBase" id="RU003357"/>
    </source>
</evidence>
<evidence type="ECO:0000259" key="14">
    <source>
        <dbReference type="Pfam" id="PF00593"/>
    </source>
</evidence>
<keyword evidence="9 11" id="KW-0472">Membrane</keyword>
<keyword evidence="2 11" id="KW-0813">Transport</keyword>
<keyword evidence="10 11" id="KW-0998">Cell outer membrane</keyword>
<dbReference type="Pfam" id="PF07715">
    <property type="entry name" value="Plug"/>
    <property type="match status" value="1"/>
</dbReference>
<feature type="domain" description="TonB-dependent receptor-like beta-barrel" evidence="14">
    <location>
        <begin position="316"/>
        <end position="711"/>
    </location>
</feature>
<feature type="region of interest" description="Disordered" evidence="13">
    <location>
        <begin position="1"/>
        <end position="22"/>
    </location>
</feature>
<evidence type="ECO:0000256" key="4">
    <source>
        <dbReference type="ARBA" id="ARBA00022496"/>
    </source>
</evidence>
<dbReference type="PANTHER" id="PTHR32552">
    <property type="entry name" value="FERRICHROME IRON RECEPTOR-RELATED"/>
    <property type="match status" value="1"/>
</dbReference>
<evidence type="ECO:0000259" key="15">
    <source>
        <dbReference type="Pfam" id="PF07715"/>
    </source>
</evidence>
<dbReference type="PANTHER" id="PTHR32552:SF81">
    <property type="entry name" value="TONB-DEPENDENT OUTER MEMBRANE RECEPTOR"/>
    <property type="match status" value="1"/>
</dbReference>
<dbReference type="InterPro" id="IPR012910">
    <property type="entry name" value="Plug_dom"/>
</dbReference>
<keyword evidence="5 11" id="KW-0812">Transmembrane</keyword>
<evidence type="ECO:0000256" key="1">
    <source>
        <dbReference type="ARBA" id="ARBA00004571"/>
    </source>
</evidence>
<evidence type="ECO:0000313" key="17">
    <source>
        <dbReference type="Proteomes" id="UP001184150"/>
    </source>
</evidence>
<keyword evidence="16" id="KW-0675">Receptor</keyword>